<feature type="region of interest" description="Disordered" evidence="1">
    <location>
        <begin position="364"/>
        <end position="427"/>
    </location>
</feature>
<evidence type="ECO:0000259" key="2">
    <source>
        <dbReference type="Pfam" id="PF03432"/>
    </source>
</evidence>
<reference evidence="3" key="1">
    <citation type="journal article" date="2021" name="PeerJ">
        <title>Extensive microbial diversity within the chicken gut microbiome revealed by metagenomics and culture.</title>
        <authorList>
            <person name="Gilroy R."/>
            <person name="Ravi A."/>
            <person name="Getino M."/>
            <person name="Pursley I."/>
            <person name="Horton D.L."/>
            <person name="Alikhan N.F."/>
            <person name="Baker D."/>
            <person name="Gharbi K."/>
            <person name="Hall N."/>
            <person name="Watson M."/>
            <person name="Adriaenssens E.M."/>
            <person name="Foster-Nyarko E."/>
            <person name="Jarju S."/>
            <person name="Secka A."/>
            <person name="Antonio M."/>
            <person name="Oren A."/>
            <person name="Chaudhuri R.R."/>
            <person name="La Ragione R."/>
            <person name="Hildebrand F."/>
            <person name="Pallen M.J."/>
        </authorList>
    </citation>
    <scope>NUCLEOTIDE SEQUENCE</scope>
    <source>
        <strain evidence="3">CHK173-2119</strain>
    </source>
</reference>
<dbReference type="EMBL" id="DYXY01000147">
    <property type="protein sequence ID" value="HJE15582.1"/>
    <property type="molecule type" value="Genomic_DNA"/>
</dbReference>
<evidence type="ECO:0000313" key="4">
    <source>
        <dbReference type="Proteomes" id="UP000774947"/>
    </source>
</evidence>
<evidence type="ECO:0000313" key="3">
    <source>
        <dbReference type="EMBL" id="HJE15582.1"/>
    </source>
</evidence>
<feature type="region of interest" description="Disordered" evidence="1">
    <location>
        <begin position="306"/>
        <end position="331"/>
    </location>
</feature>
<gene>
    <name evidence="3" type="ORF">K8W17_05845</name>
</gene>
<dbReference type="AlphaFoldDB" id="A0A921B491"/>
<comment type="caution">
    <text evidence="3">The sequence shown here is derived from an EMBL/GenBank/DDBJ whole genome shotgun (WGS) entry which is preliminary data.</text>
</comment>
<reference evidence="3" key="2">
    <citation type="submission" date="2021-09" db="EMBL/GenBank/DDBJ databases">
        <authorList>
            <person name="Gilroy R."/>
        </authorList>
    </citation>
    <scope>NUCLEOTIDE SEQUENCE</scope>
    <source>
        <strain evidence="3">CHK173-2119</strain>
    </source>
</reference>
<evidence type="ECO:0000256" key="1">
    <source>
        <dbReference type="SAM" id="MobiDB-lite"/>
    </source>
</evidence>
<sequence length="427" mass="48903">MAVLMSNACKSSYNRLTYIFNQSPHNNAKTNHRVLACSGTNIKMIHNPDGTLTVNQSGVYLEKQFHQSLKRAFNPKRKTQCQSIIISFSNDEFDTSNLDEQASQALQLVQGYAKKYFGDAQSVSAVQCDGNGGRLHVHLLINAVKSNGKTIATSRFSVFKMRKNINNYLNTNFERVTGRSWTNSFDKHNVRHDLSSLPDRSKWQSQLKKTVDLIKTEVASVKDFLTKLSQTGITVTERQHGKSWTYHGTIKTSKGTKKISARDFYQRIDKKTGKVLTTRGLGQSYTKQSLEQYWNKKLNKQKEAQQLLTPHHNKKEVDNNEGRKQTEEREQLAKIKTRAAEARAQIERQRELNRLNLRQLKAAKAEEQRLKRQSQREAGQANRQQPNGKHTQSVAEQERLREREKQRLRSKQQNAKSSGSKDAGPDF</sequence>
<feature type="compositionally biased region" description="Polar residues" evidence="1">
    <location>
        <begin position="381"/>
        <end position="395"/>
    </location>
</feature>
<protein>
    <submittedName>
        <fullName evidence="3">Mobilization protein</fullName>
    </submittedName>
</protein>
<dbReference type="InterPro" id="IPR005094">
    <property type="entry name" value="Endonuclease_MobA/VirD2"/>
</dbReference>
<accession>A0A921B491</accession>
<dbReference type="Proteomes" id="UP000774947">
    <property type="component" value="Unassembled WGS sequence"/>
</dbReference>
<feature type="compositionally biased region" description="Basic and acidic residues" evidence="1">
    <location>
        <begin position="315"/>
        <end position="331"/>
    </location>
</feature>
<organism evidence="3 4">
    <name type="scientific">Lapidilactobacillus dextrinicus</name>
    <dbReference type="NCBI Taxonomy" id="51664"/>
    <lineage>
        <taxon>Bacteria</taxon>
        <taxon>Bacillati</taxon>
        <taxon>Bacillota</taxon>
        <taxon>Bacilli</taxon>
        <taxon>Lactobacillales</taxon>
        <taxon>Lactobacillaceae</taxon>
        <taxon>Lapidilactobacillus</taxon>
    </lineage>
</organism>
<dbReference type="Pfam" id="PF03432">
    <property type="entry name" value="Relaxase"/>
    <property type="match status" value="1"/>
</dbReference>
<name>A0A921B491_9LACO</name>
<proteinExistence type="predicted"/>
<feature type="domain" description="MobA/VirD2-like nuclease" evidence="2">
    <location>
        <begin position="70"/>
        <end position="166"/>
    </location>
</feature>
<feature type="compositionally biased region" description="Basic and acidic residues" evidence="1">
    <location>
        <begin position="396"/>
        <end position="407"/>
    </location>
</feature>